<gene>
    <name evidence="1" type="ORF">CR203_05365</name>
</gene>
<accession>A0A3A9KJK8</accession>
<protein>
    <recommendedName>
        <fullName evidence="3">DUF1806 domain-containing protein</fullName>
    </recommendedName>
</protein>
<reference evidence="1 2" key="1">
    <citation type="submission" date="2017-10" db="EMBL/GenBank/DDBJ databases">
        <title>Bacillus sp. nov., a halophilic bacterium isolated from a Keqin Lake.</title>
        <authorList>
            <person name="Wang H."/>
        </authorList>
    </citation>
    <scope>NUCLEOTIDE SEQUENCE [LARGE SCALE GENOMIC DNA]</scope>
    <source>
        <strain evidence="1 2">KCTC 13187</strain>
    </source>
</reference>
<dbReference type="InterPro" id="IPR036492">
    <property type="entry name" value="YojF_sf"/>
</dbReference>
<dbReference type="RefSeq" id="WP_110938274.1">
    <property type="nucleotide sequence ID" value="NZ_KZ614147.1"/>
</dbReference>
<dbReference type="Gene3D" id="2.70.180.10">
    <property type="entry name" value="Hypothetical protein YojF"/>
    <property type="match status" value="1"/>
</dbReference>
<dbReference type="OrthoDB" id="2352913at2"/>
<dbReference type="SUPFAM" id="SSF89442">
    <property type="entry name" value="Hypothetical protein YojF"/>
    <property type="match status" value="1"/>
</dbReference>
<evidence type="ECO:0000313" key="2">
    <source>
        <dbReference type="Proteomes" id="UP000281498"/>
    </source>
</evidence>
<organism evidence="1 2">
    <name type="scientific">Salipaludibacillus neizhouensis</name>
    <dbReference type="NCBI Taxonomy" id="885475"/>
    <lineage>
        <taxon>Bacteria</taxon>
        <taxon>Bacillati</taxon>
        <taxon>Bacillota</taxon>
        <taxon>Bacilli</taxon>
        <taxon>Bacillales</taxon>
        <taxon>Bacillaceae</taxon>
    </lineage>
</organism>
<proteinExistence type="predicted"/>
<name>A0A3A9KJK8_9BACI</name>
<dbReference type="InterPro" id="IPR014934">
    <property type="entry name" value="DUF1806"/>
</dbReference>
<keyword evidence="2" id="KW-1185">Reference proteome</keyword>
<dbReference type="Pfam" id="PF08830">
    <property type="entry name" value="DUF1806"/>
    <property type="match status" value="1"/>
</dbReference>
<dbReference type="EMBL" id="PDOE01000002">
    <property type="protein sequence ID" value="RKL67935.1"/>
    <property type="molecule type" value="Genomic_DNA"/>
</dbReference>
<dbReference type="Proteomes" id="UP000281498">
    <property type="component" value="Unassembled WGS sequence"/>
</dbReference>
<evidence type="ECO:0000313" key="1">
    <source>
        <dbReference type="EMBL" id="RKL67935.1"/>
    </source>
</evidence>
<comment type="caution">
    <text evidence="1">The sequence shown here is derived from an EMBL/GenBank/DDBJ whole genome shotgun (WGS) entry which is preliminary data.</text>
</comment>
<evidence type="ECO:0008006" key="3">
    <source>
        <dbReference type="Google" id="ProtNLM"/>
    </source>
</evidence>
<dbReference type="AlphaFoldDB" id="A0A3A9KJK8"/>
<sequence length="116" mass="12996">MKPIDPQLVQNNLSKLIGKNLYIHLETTNGAYASHRDQNFFSAGAFIRNVELTFTQAKISGNGPYRIGLELEQGWVYSEGLTDWVIDDENRLLFAGHDSEGKLAIALELSETPFPK</sequence>